<reference evidence="2 3" key="1">
    <citation type="journal article" date="2015" name="Fungal Genet. Biol.">
        <title>Evolution of novel wood decay mechanisms in Agaricales revealed by the genome sequences of Fistulina hepatica and Cylindrobasidium torrendii.</title>
        <authorList>
            <person name="Floudas D."/>
            <person name="Held B.W."/>
            <person name="Riley R."/>
            <person name="Nagy L.G."/>
            <person name="Koehler G."/>
            <person name="Ransdell A.S."/>
            <person name="Younus H."/>
            <person name="Chow J."/>
            <person name="Chiniquy J."/>
            <person name="Lipzen A."/>
            <person name="Tritt A."/>
            <person name="Sun H."/>
            <person name="Haridas S."/>
            <person name="LaButti K."/>
            <person name="Ohm R.A."/>
            <person name="Kues U."/>
            <person name="Blanchette R.A."/>
            <person name="Grigoriev I.V."/>
            <person name="Minto R.E."/>
            <person name="Hibbett D.S."/>
        </authorList>
    </citation>
    <scope>NUCLEOTIDE SEQUENCE [LARGE SCALE GENOMIC DNA]</scope>
    <source>
        <strain evidence="2 3">FP15055 ss-10</strain>
    </source>
</reference>
<organism evidence="2 3">
    <name type="scientific">Cylindrobasidium torrendii FP15055 ss-10</name>
    <dbReference type="NCBI Taxonomy" id="1314674"/>
    <lineage>
        <taxon>Eukaryota</taxon>
        <taxon>Fungi</taxon>
        <taxon>Dikarya</taxon>
        <taxon>Basidiomycota</taxon>
        <taxon>Agaricomycotina</taxon>
        <taxon>Agaricomycetes</taxon>
        <taxon>Agaricomycetidae</taxon>
        <taxon>Agaricales</taxon>
        <taxon>Marasmiineae</taxon>
        <taxon>Physalacriaceae</taxon>
        <taxon>Cylindrobasidium</taxon>
    </lineage>
</organism>
<gene>
    <name evidence="2" type="ORF">CYLTODRAFT_485726</name>
</gene>
<feature type="compositionally biased region" description="Low complexity" evidence="1">
    <location>
        <begin position="67"/>
        <end position="91"/>
    </location>
</feature>
<proteinExistence type="predicted"/>
<dbReference type="Proteomes" id="UP000054007">
    <property type="component" value="Unassembled WGS sequence"/>
</dbReference>
<accession>A0A0D7BSS4</accession>
<feature type="region of interest" description="Disordered" evidence="1">
    <location>
        <begin position="1"/>
        <end position="91"/>
    </location>
</feature>
<evidence type="ECO:0000313" key="2">
    <source>
        <dbReference type="EMBL" id="KIY73295.1"/>
    </source>
</evidence>
<keyword evidence="3" id="KW-1185">Reference proteome</keyword>
<sequence>MFGSSRTARRGHAAGGAMEVPGTHGHVSVNPNGHSTAPAHGHHTTTGSRRSSGPARLAAKFLGGSRGTTSTHTTPAHTTHTTGTHHATTGTHMPLSMKIKRAMGMGPSAHTTSASRRHY</sequence>
<dbReference type="AlphaFoldDB" id="A0A0D7BSS4"/>
<evidence type="ECO:0000313" key="3">
    <source>
        <dbReference type="Proteomes" id="UP000054007"/>
    </source>
</evidence>
<name>A0A0D7BSS4_9AGAR</name>
<evidence type="ECO:0000256" key="1">
    <source>
        <dbReference type="SAM" id="MobiDB-lite"/>
    </source>
</evidence>
<dbReference type="EMBL" id="KN880437">
    <property type="protein sequence ID" value="KIY73295.1"/>
    <property type="molecule type" value="Genomic_DNA"/>
</dbReference>
<feature type="compositionally biased region" description="Low complexity" evidence="1">
    <location>
        <begin position="33"/>
        <end position="48"/>
    </location>
</feature>
<protein>
    <submittedName>
        <fullName evidence="2">Uncharacterized protein</fullName>
    </submittedName>
</protein>